<evidence type="ECO:0000313" key="1">
    <source>
        <dbReference type="EMBL" id="KAF0699247.1"/>
    </source>
</evidence>
<dbReference type="InterPro" id="IPR052050">
    <property type="entry name" value="SecEffector_AnkRepeat"/>
</dbReference>
<proteinExistence type="predicted"/>
<dbReference type="PANTHER" id="PTHR46586">
    <property type="entry name" value="ANKYRIN REPEAT-CONTAINING PROTEIN"/>
    <property type="match status" value="1"/>
</dbReference>
<dbReference type="Gene3D" id="1.25.40.20">
    <property type="entry name" value="Ankyrin repeat-containing domain"/>
    <property type="match status" value="1"/>
</dbReference>
<organism evidence="2 3">
    <name type="scientific">Aphanomyces stellatus</name>
    <dbReference type="NCBI Taxonomy" id="120398"/>
    <lineage>
        <taxon>Eukaryota</taxon>
        <taxon>Sar</taxon>
        <taxon>Stramenopiles</taxon>
        <taxon>Oomycota</taxon>
        <taxon>Saprolegniomycetes</taxon>
        <taxon>Saprolegniales</taxon>
        <taxon>Verrucalvaceae</taxon>
        <taxon>Aphanomyces</taxon>
    </lineage>
</organism>
<gene>
    <name evidence="2" type="primary">Aste57867_10174</name>
    <name evidence="1" type="ORF">As57867_010135</name>
    <name evidence="2" type="ORF">ASTE57867_10174</name>
</gene>
<dbReference type="SUPFAM" id="SSF48403">
    <property type="entry name" value="Ankyrin repeat"/>
    <property type="match status" value="1"/>
</dbReference>
<dbReference type="Pfam" id="PF13637">
    <property type="entry name" value="Ank_4"/>
    <property type="match status" value="1"/>
</dbReference>
<accession>A0A485KPQ2</accession>
<dbReference type="PANTHER" id="PTHR46586:SF3">
    <property type="entry name" value="ANKYRIN REPEAT-CONTAINING PROTEIN"/>
    <property type="match status" value="1"/>
</dbReference>
<dbReference type="InterPro" id="IPR036770">
    <property type="entry name" value="Ankyrin_rpt-contain_sf"/>
</dbReference>
<evidence type="ECO:0000313" key="2">
    <source>
        <dbReference type="EMBL" id="VFT87050.1"/>
    </source>
</evidence>
<dbReference type="Proteomes" id="UP000332933">
    <property type="component" value="Unassembled WGS sequence"/>
</dbReference>
<reference evidence="2 3" key="1">
    <citation type="submission" date="2019-03" db="EMBL/GenBank/DDBJ databases">
        <authorList>
            <person name="Gaulin E."/>
            <person name="Dumas B."/>
        </authorList>
    </citation>
    <scope>NUCLEOTIDE SEQUENCE [LARGE SCALE GENOMIC DNA]</scope>
    <source>
        <strain evidence="2">CBS 568.67</strain>
    </source>
</reference>
<keyword evidence="3" id="KW-1185">Reference proteome</keyword>
<reference evidence="1" key="2">
    <citation type="submission" date="2019-06" db="EMBL/GenBank/DDBJ databases">
        <title>Genomics analysis of Aphanomyces spp. identifies a new class of oomycete effector associated with host adaptation.</title>
        <authorList>
            <person name="Gaulin E."/>
        </authorList>
    </citation>
    <scope>NUCLEOTIDE SEQUENCE</scope>
    <source>
        <strain evidence="1">CBS 578.67</strain>
    </source>
</reference>
<dbReference type="AlphaFoldDB" id="A0A485KPQ2"/>
<protein>
    <submittedName>
        <fullName evidence="2">Aste57867_10174 protein</fullName>
    </submittedName>
</protein>
<sequence>MDRLPQAVLLSSELLATVVSYQHGLYITALPFLNVEIPVLHARRCPNVRFNASAFDASHSALVDWVQTWGVGYLRKLCACLPHMREVVAQDAVWFNDMALVLALHDVFGMATFASCLLDLAAQQDNLDMLRTLHTLGCRSHSTDMVAWAADHGNLPMVEYLFQRGFGVCPADLMSWSPPSRGQVSVLEYLVHKEGSNRAQISTWAMAMAAKMGWVDLLDRLHGLGAPYCNAVLRMAAMFGHFNILQWVHRRHPQERFREAVYPAAERGHLHIIQYLQEENAFLKSAGGLCCHKPTVCA</sequence>
<dbReference type="InterPro" id="IPR002110">
    <property type="entry name" value="Ankyrin_rpt"/>
</dbReference>
<dbReference type="EMBL" id="CAADRA010005210">
    <property type="protein sequence ID" value="VFT87050.1"/>
    <property type="molecule type" value="Genomic_DNA"/>
</dbReference>
<name>A0A485KPQ2_9STRA</name>
<dbReference type="EMBL" id="VJMH01005189">
    <property type="protein sequence ID" value="KAF0699247.1"/>
    <property type="molecule type" value="Genomic_DNA"/>
</dbReference>
<evidence type="ECO:0000313" key="3">
    <source>
        <dbReference type="Proteomes" id="UP000332933"/>
    </source>
</evidence>